<feature type="compositionally biased region" description="Basic residues" evidence="1">
    <location>
        <begin position="154"/>
        <end position="163"/>
    </location>
</feature>
<keyword evidence="3" id="KW-1185">Reference proteome</keyword>
<name>A0A2P6NXC9_9EUKA</name>
<organism evidence="2 3">
    <name type="scientific">Planoprotostelium fungivorum</name>
    <dbReference type="NCBI Taxonomy" id="1890364"/>
    <lineage>
        <taxon>Eukaryota</taxon>
        <taxon>Amoebozoa</taxon>
        <taxon>Evosea</taxon>
        <taxon>Variosea</taxon>
        <taxon>Cavosteliida</taxon>
        <taxon>Cavosteliaceae</taxon>
        <taxon>Planoprotostelium</taxon>
    </lineage>
</organism>
<feature type="compositionally biased region" description="Low complexity" evidence="1">
    <location>
        <begin position="187"/>
        <end position="210"/>
    </location>
</feature>
<dbReference type="Proteomes" id="UP000241769">
    <property type="component" value="Unassembled WGS sequence"/>
</dbReference>
<dbReference type="AlphaFoldDB" id="A0A2P6NXC9"/>
<dbReference type="InParanoid" id="A0A2P6NXC9"/>
<protein>
    <submittedName>
        <fullName evidence="2">Uncharacterized protein</fullName>
    </submittedName>
</protein>
<reference evidence="2 3" key="1">
    <citation type="journal article" date="2018" name="Genome Biol. Evol.">
        <title>Multiple Roots of Fruiting Body Formation in Amoebozoa.</title>
        <authorList>
            <person name="Hillmann F."/>
            <person name="Forbes G."/>
            <person name="Novohradska S."/>
            <person name="Ferling I."/>
            <person name="Riege K."/>
            <person name="Groth M."/>
            <person name="Westermann M."/>
            <person name="Marz M."/>
            <person name="Spaller T."/>
            <person name="Winckler T."/>
            <person name="Schaap P."/>
            <person name="Glockner G."/>
        </authorList>
    </citation>
    <scope>NUCLEOTIDE SEQUENCE [LARGE SCALE GENOMIC DNA]</scope>
    <source>
        <strain evidence="2 3">Jena</strain>
    </source>
</reference>
<evidence type="ECO:0000313" key="2">
    <source>
        <dbReference type="EMBL" id="PRP88613.1"/>
    </source>
</evidence>
<dbReference type="EMBL" id="MDYQ01000009">
    <property type="protein sequence ID" value="PRP88613.1"/>
    <property type="molecule type" value="Genomic_DNA"/>
</dbReference>
<gene>
    <name evidence="2" type="ORF">PROFUN_03024</name>
</gene>
<evidence type="ECO:0000256" key="1">
    <source>
        <dbReference type="SAM" id="MobiDB-lite"/>
    </source>
</evidence>
<evidence type="ECO:0000313" key="3">
    <source>
        <dbReference type="Proteomes" id="UP000241769"/>
    </source>
</evidence>
<accession>A0A2P6NXC9</accession>
<proteinExistence type="predicted"/>
<feature type="compositionally biased region" description="Basic and acidic residues" evidence="1">
    <location>
        <begin position="228"/>
        <end position="246"/>
    </location>
</feature>
<feature type="region of interest" description="Disordered" evidence="1">
    <location>
        <begin position="151"/>
        <end position="250"/>
    </location>
</feature>
<sequence>MTPSLEPMMNHVVESAQWFLHRIRATSRFYRDFVCGFKYGRYVESDATKLSSNFRILSKSEGIIGRSGFGNKRKMTSIISHRHNIFAGRGEPHNQVWEGPPAPFVFSDALSSFVKEKGLPLATSKLALHHNDQTASGPVSEVETNKVLRTLRDHNKKLKRSRRAQASTEPTPAVVSAPLNTTPSQESNTTTPTGSRPSSPVLSTSSPCSPKLTEEDKPHHSILKRRRSYEDSRLSNESKKRVKWEPEESPLSTLVAAALLSCQ</sequence>
<comment type="caution">
    <text evidence="2">The sequence shown here is derived from an EMBL/GenBank/DDBJ whole genome shotgun (WGS) entry which is preliminary data.</text>
</comment>